<organism evidence="4 5">
    <name type="scientific">Novosphingobium decolorationis</name>
    <dbReference type="NCBI Taxonomy" id="2698673"/>
    <lineage>
        <taxon>Bacteria</taxon>
        <taxon>Pseudomonadati</taxon>
        <taxon>Pseudomonadota</taxon>
        <taxon>Alphaproteobacteria</taxon>
        <taxon>Sphingomonadales</taxon>
        <taxon>Sphingomonadaceae</taxon>
        <taxon>Novosphingobium</taxon>
    </lineage>
</organism>
<dbReference type="SMART" id="SM00849">
    <property type="entry name" value="Lactamase_B"/>
    <property type="match status" value="1"/>
</dbReference>
<dbReference type="EMBL" id="CP054856">
    <property type="protein sequence ID" value="QVM84489.1"/>
    <property type="molecule type" value="Genomic_DNA"/>
</dbReference>
<dbReference type="InterPro" id="IPR001279">
    <property type="entry name" value="Metallo-B-lactamas"/>
</dbReference>
<evidence type="ECO:0000259" key="3">
    <source>
        <dbReference type="SMART" id="SM00849"/>
    </source>
</evidence>
<dbReference type="Gene3D" id="3.60.15.10">
    <property type="entry name" value="Ribonuclease Z/Hydroxyacylglutathione hydrolase-like"/>
    <property type="match status" value="1"/>
</dbReference>
<evidence type="ECO:0000313" key="4">
    <source>
        <dbReference type="EMBL" id="QVM84489.1"/>
    </source>
</evidence>
<gene>
    <name evidence="4" type="ORF">HT578_13035</name>
</gene>
<dbReference type="InterPro" id="IPR044094">
    <property type="entry name" value="AtsA-like_MBL-fold"/>
</dbReference>
<dbReference type="PANTHER" id="PTHR46018:SF2">
    <property type="entry name" value="ZINC PHOSPHODIESTERASE ELAC PROTEIN 1"/>
    <property type="match status" value="1"/>
</dbReference>
<dbReference type="PANTHER" id="PTHR46018">
    <property type="entry name" value="ZINC PHOSPHODIESTERASE ELAC PROTEIN 1"/>
    <property type="match status" value="1"/>
</dbReference>
<feature type="signal peptide" evidence="2">
    <location>
        <begin position="1"/>
        <end position="26"/>
    </location>
</feature>
<feature type="domain" description="Metallo-beta-lactamase" evidence="3">
    <location>
        <begin position="55"/>
        <end position="258"/>
    </location>
</feature>
<evidence type="ECO:0000256" key="1">
    <source>
        <dbReference type="ARBA" id="ARBA00022801"/>
    </source>
</evidence>
<dbReference type="InterPro" id="IPR036866">
    <property type="entry name" value="RibonucZ/Hydroxyglut_hydro"/>
</dbReference>
<reference evidence="4 5" key="1">
    <citation type="journal article" date="2021" name="Int. J. Syst. Evol. Microbiol.">
        <title>Novosphingobium decolorationis sp. nov., an aniline blue-decolourizing bacterium isolated from East Pacific sediment.</title>
        <authorList>
            <person name="Chen X."/>
            <person name="Dong B."/>
            <person name="Chen T."/>
            <person name="Ren N."/>
            <person name="Wang J."/>
            <person name="Xu Y."/>
            <person name="Yang J."/>
            <person name="Zhu S."/>
            <person name="Chen J."/>
        </authorList>
    </citation>
    <scope>NUCLEOTIDE SEQUENCE [LARGE SCALE GENOMIC DNA]</scope>
    <source>
        <strain evidence="4 5">502str22</strain>
    </source>
</reference>
<evidence type="ECO:0000313" key="5">
    <source>
        <dbReference type="Proteomes" id="UP000677126"/>
    </source>
</evidence>
<dbReference type="Proteomes" id="UP000677126">
    <property type="component" value="Chromosome"/>
</dbReference>
<accession>A0ABX8E656</accession>
<dbReference type="CDD" id="cd07719">
    <property type="entry name" value="arylsulfatase_AtsA-like_MBL-fold"/>
    <property type="match status" value="1"/>
</dbReference>
<keyword evidence="1" id="KW-0378">Hydrolase</keyword>
<keyword evidence="2" id="KW-0732">Signal</keyword>
<keyword evidence="5" id="KW-1185">Reference proteome</keyword>
<dbReference type="RefSeq" id="WP_213499953.1">
    <property type="nucleotide sequence ID" value="NZ_CP054856.1"/>
</dbReference>
<dbReference type="Pfam" id="PF12706">
    <property type="entry name" value="Lactamase_B_2"/>
    <property type="match status" value="1"/>
</dbReference>
<protein>
    <submittedName>
        <fullName evidence="4">MBL fold metallo-hydrolase</fullName>
    </submittedName>
</protein>
<evidence type="ECO:0000256" key="2">
    <source>
        <dbReference type="SAM" id="SignalP"/>
    </source>
</evidence>
<name>A0ABX8E656_9SPHN</name>
<dbReference type="SUPFAM" id="SSF56281">
    <property type="entry name" value="Metallo-hydrolase/oxidoreductase"/>
    <property type="match status" value="1"/>
</dbReference>
<proteinExistence type="predicted"/>
<feature type="chain" id="PRO_5047152625" evidence="2">
    <location>
        <begin position="27"/>
        <end position="331"/>
    </location>
</feature>
<sequence>MRPLRTFACRVLPLLLLTAAGTPAAAQEPAPDRKGLGTWITLGTNAGPVVVPERSQPANLLRFAGKDYLVDVGDGAAGRMEQAGVQSRAVDAIFLSHLHFDHTGGLAAVLGLRFQTSARDPLTIYGPPGTRELVEGLLASMVPGVTANYGVEGAPPVDHRAGITVRELRDGDRIEVDGMTVTVARNTHYSFPEGSAMAQRFQSLSLRFDLPGRAIVYTGDTGPSARLEELAKGADLMVAEMMDIPLTIARLIAANPGIPEGQLQAMQTHLAHHHLSPADLGALAARADVGGLVVTHFSGWDPRSPEHFAYLTTLSAAYPGPFEIADDMDAY</sequence>